<sequence length="964" mass="108510">MDRESIIPSNGPKTLIEELSFKLVNSDRYPSIPQLKENLQIEQTAMEGNKQKQNHLKKTEKLDSKHSKEIGSCSPRTFTVKPRKSSLRDDENGPEKHGYSSLKAKFVEEIQTLHKVGFSSGGALRMLAPKFIGENNNKSKQKEPPIHKHKLPIEVRKKTDESKPKTVLFPKKHIEEKKNTIPARPKVRPPKNVHSLVTHKSILPKPNNLKPNPSCKVNQANKRKFTSGPSNASFTSPLCNLYDTPNRSTYALHSFKIPKINKKQNTKEHITSGNSRYTTKQNTVNEGKEMKTSDENLAQKITNEVIDVLNLNDVNLNKVTLMSKIKSVLRRSDKNMCKFVSEKLEDKMNSISTEPFNGIPQSNISTSHSESVSAQINNNSLFEKHGAKHLIKMPDQCDGNDRRDTKSSKLKVSENLTPSDASHVPRVFHSKSQLSSEEKGSLQFSPLSGCSDPKVCRDEILSSVENCISEKVVKRKFKEKSNINCKPKFNMAKSQSKVLDINSKKRKMISGAWSDSPIRKRVRSNHLIEEYDNLFGDSVIETESSRCNPPKKCKYANNCGEESSNSELQVRCDMYGLQKNRSHSKRCDKESEEVSMPEKSENVAPKIKMTPHKLGSSTALISTKADLLEDLRTKTVNDTNVITVLDKQQIKICVDEKGANDDNSHEGITNSNTSNKKDSGLNLCLCKQQGDFECMNCKSIAAENKNQDVNLCSTSNIDKNKKIDATRQPEFTSELIKADLKVSDDEKERCRDLPDIENKYNLVTCPTGFEADVNCNIKDVMGCADVLDKNVQEGIFDENISLFGIMASNHNIAYLMNMVHPIPMKIHEDNNSGLNCLKRDLGIHLSSYSSKNRGSKLFDLPSLLIDPEEAQIQGHSIEFKKEYRKDMEIKSLDIPNEKTEDQVKSIATDNESVVLVTDTAHEEPIQKLLIKTEPNLDDSTCSTRDNETTSKSWGKEYSRVSRAE</sequence>
<accession>A0ABD0YFC1</accession>
<reference evidence="2 3" key="1">
    <citation type="submission" date="2024-07" db="EMBL/GenBank/DDBJ databases">
        <title>Chromosome-level genome assembly of the water stick insect Ranatra chinensis (Heteroptera: Nepidae).</title>
        <authorList>
            <person name="Liu X."/>
        </authorList>
    </citation>
    <scope>NUCLEOTIDE SEQUENCE [LARGE SCALE GENOMIC DNA]</scope>
    <source>
        <strain evidence="2">Cailab_2021Rc</strain>
        <tissue evidence="2">Muscle</tissue>
    </source>
</reference>
<feature type="region of interest" description="Disordered" evidence="1">
    <location>
        <begin position="583"/>
        <end position="602"/>
    </location>
</feature>
<feature type="region of interest" description="Disordered" evidence="1">
    <location>
        <begin position="930"/>
        <end position="964"/>
    </location>
</feature>
<organism evidence="2 3">
    <name type="scientific">Ranatra chinensis</name>
    <dbReference type="NCBI Taxonomy" id="642074"/>
    <lineage>
        <taxon>Eukaryota</taxon>
        <taxon>Metazoa</taxon>
        <taxon>Ecdysozoa</taxon>
        <taxon>Arthropoda</taxon>
        <taxon>Hexapoda</taxon>
        <taxon>Insecta</taxon>
        <taxon>Pterygota</taxon>
        <taxon>Neoptera</taxon>
        <taxon>Paraneoptera</taxon>
        <taxon>Hemiptera</taxon>
        <taxon>Heteroptera</taxon>
        <taxon>Panheteroptera</taxon>
        <taxon>Nepomorpha</taxon>
        <taxon>Nepidae</taxon>
        <taxon>Ranatrinae</taxon>
        <taxon>Ranatra</taxon>
    </lineage>
</organism>
<comment type="caution">
    <text evidence="2">The sequence shown here is derived from an EMBL/GenBank/DDBJ whole genome shotgun (WGS) entry which is preliminary data.</text>
</comment>
<keyword evidence="3" id="KW-1185">Reference proteome</keyword>
<evidence type="ECO:0000313" key="3">
    <source>
        <dbReference type="Proteomes" id="UP001558652"/>
    </source>
</evidence>
<feature type="compositionally biased region" description="Basic and acidic residues" evidence="1">
    <location>
        <begin position="57"/>
        <end position="69"/>
    </location>
</feature>
<name>A0ABD0YFC1_9HEMI</name>
<gene>
    <name evidence="2" type="ORF">AAG570_012906</name>
</gene>
<feature type="compositionally biased region" description="Basic and acidic residues" evidence="1">
    <location>
        <begin position="86"/>
        <end position="98"/>
    </location>
</feature>
<feature type="compositionally biased region" description="Basic and acidic residues" evidence="1">
    <location>
        <begin position="944"/>
        <end position="964"/>
    </location>
</feature>
<dbReference type="AlphaFoldDB" id="A0ABD0YFC1"/>
<protein>
    <submittedName>
        <fullName evidence="2">Uncharacterized protein</fullName>
    </submittedName>
</protein>
<feature type="region of interest" description="Disordered" evidence="1">
    <location>
        <begin position="45"/>
        <end position="98"/>
    </location>
</feature>
<proteinExistence type="predicted"/>
<dbReference type="Proteomes" id="UP001558652">
    <property type="component" value="Unassembled WGS sequence"/>
</dbReference>
<evidence type="ECO:0000256" key="1">
    <source>
        <dbReference type="SAM" id="MobiDB-lite"/>
    </source>
</evidence>
<feature type="region of interest" description="Disordered" evidence="1">
    <location>
        <begin position="392"/>
        <end position="435"/>
    </location>
</feature>
<evidence type="ECO:0000313" key="2">
    <source>
        <dbReference type="EMBL" id="KAL1129962.1"/>
    </source>
</evidence>
<dbReference type="EMBL" id="JBFDAA010000008">
    <property type="protein sequence ID" value="KAL1129962.1"/>
    <property type="molecule type" value="Genomic_DNA"/>
</dbReference>